<sequence>MDGIAWLEITLLILAVGVLVFLNGFFVAAEFALVKLRDTQLEPLIVEGHRRATLARRILSNLDAYLSACQLGITLASLALGWVGHPVFEKLLEPLFNWELNQGVM</sequence>
<accession>A0A382EVL7</accession>
<keyword evidence="1" id="KW-0472">Membrane</keyword>
<keyword evidence="1" id="KW-0812">Transmembrane</keyword>
<name>A0A382EVL7_9ZZZZ</name>
<evidence type="ECO:0000256" key="1">
    <source>
        <dbReference type="SAM" id="Phobius"/>
    </source>
</evidence>
<feature type="domain" description="CNNM transmembrane" evidence="2">
    <location>
        <begin position="5"/>
        <end position="105"/>
    </location>
</feature>
<protein>
    <recommendedName>
        <fullName evidence="2">CNNM transmembrane domain-containing protein</fullName>
    </recommendedName>
</protein>
<reference evidence="3" key="1">
    <citation type="submission" date="2018-05" db="EMBL/GenBank/DDBJ databases">
        <authorList>
            <person name="Lanie J.A."/>
            <person name="Ng W.-L."/>
            <person name="Kazmierczak K.M."/>
            <person name="Andrzejewski T.M."/>
            <person name="Davidsen T.M."/>
            <person name="Wayne K.J."/>
            <person name="Tettelin H."/>
            <person name="Glass J.I."/>
            <person name="Rusch D."/>
            <person name="Podicherti R."/>
            <person name="Tsui H.-C.T."/>
            <person name="Winkler M.E."/>
        </authorList>
    </citation>
    <scope>NUCLEOTIDE SEQUENCE</scope>
</reference>
<evidence type="ECO:0000313" key="3">
    <source>
        <dbReference type="EMBL" id="SVB54790.1"/>
    </source>
</evidence>
<dbReference type="PANTHER" id="PTHR43099:SF5">
    <property type="entry name" value="HLYC_CORC FAMILY TRANSPORTER"/>
    <property type="match status" value="1"/>
</dbReference>
<dbReference type="EMBL" id="UINC01046581">
    <property type="protein sequence ID" value="SVB54790.1"/>
    <property type="molecule type" value="Genomic_DNA"/>
</dbReference>
<keyword evidence="1" id="KW-1133">Transmembrane helix</keyword>
<dbReference type="PANTHER" id="PTHR43099">
    <property type="entry name" value="UPF0053 PROTEIN YRKA"/>
    <property type="match status" value="1"/>
</dbReference>
<dbReference type="PROSITE" id="PS51846">
    <property type="entry name" value="CNNM"/>
    <property type="match status" value="1"/>
</dbReference>
<dbReference type="InterPro" id="IPR002550">
    <property type="entry name" value="CNNM"/>
</dbReference>
<gene>
    <name evidence="3" type="ORF">METZ01_LOCUS207644</name>
</gene>
<proteinExistence type="predicted"/>
<dbReference type="InterPro" id="IPR051676">
    <property type="entry name" value="UPF0053_domain"/>
</dbReference>
<organism evidence="3">
    <name type="scientific">marine metagenome</name>
    <dbReference type="NCBI Taxonomy" id="408172"/>
    <lineage>
        <taxon>unclassified sequences</taxon>
        <taxon>metagenomes</taxon>
        <taxon>ecological metagenomes</taxon>
    </lineage>
</organism>
<dbReference type="AlphaFoldDB" id="A0A382EVL7"/>
<feature type="transmembrane region" description="Helical" evidence="1">
    <location>
        <begin position="64"/>
        <end position="84"/>
    </location>
</feature>
<feature type="non-terminal residue" evidence="3">
    <location>
        <position position="105"/>
    </location>
</feature>
<feature type="transmembrane region" description="Helical" evidence="1">
    <location>
        <begin position="12"/>
        <end position="34"/>
    </location>
</feature>
<evidence type="ECO:0000259" key="2">
    <source>
        <dbReference type="PROSITE" id="PS51846"/>
    </source>
</evidence>
<dbReference type="Pfam" id="PF01595">
    <property type="entry name" value="CNNM"/>
    <property type="match status" value="1"/>
</dbReference>